<evidence type="ECO:0000259" key="1">
    <source>
        <dbReference type="Pfam" id="PF04965"/>
    </source>
</evidence>
<organism evidence="2">
    <name type="scientific">marine sediment metagenome</name>
    <dbReference type="NCBI Taxonomy" id="412755"/>
    <lineage>
        <taxon>unclassified sequences</taxon>
        <taxon>metagenomes</taxon>
        <taxon>ecological metagenomes</taxon>
    </lineage>
</organism>
<protein>
    <recommendedName>
        <fullName evidence="1">IraD/Gp25-like domain-containing protein</fullName>
    </recommendedName>
</protein>
<name>A0A0F9VJ07_9ZZZZ</name>
<feature type="domain" description="IraD/Gp25-like" evidence="1">
    <location>
        <begin position="13"/>
        <end position="86"/>
    </location>
</feature>
<comment type="caution">
    <text evidence="2">The sequence shown here is derived from an EMBL/GenBank/DDBJ whole genome shotgun (WGS) entry which is preliminary data.</text>
</comment>
<dbReference type="Gene3D" id="3.10.450.40">
    <property type="match status" value="1"/>
</dbReference>
<dbReference type="Pfam" id="PF04965">
    <property type="entry name" value="GPW_gp25"/>
    <property type="match status" value="1"/>
</dbReference>
<reference evidence="2" key="1">
    <citation type="journal article" date="2015" name="Nature">
        <title>Complex archaea that bridge the gap between prokaryotes and eukaryotes.</title>
        <authorList>
            <person name="Spang A."/>
            <person name="Saw J.H."/>
            <person name="Jorgensen S.L."/>
            <person name="Zaremba-Niedzwiedzka K."/>
            <person name="Martijn J."/>
            <person name="Lind A.E."/>
            <person name="van Eijk R."/>
            <person name="Schleper C."/>
            <person name="Guy L."/>
            <person name="Ettema T.J."/>
        </authorList>
    </citation>
    <scope>NUCLEOTIDE SEQUENCE</scope>
</reference>
<evidence type="ECO:0000313" key="2">
    <source>
        <dbReference type="EMBL" id="KKO04045.1"/>
    </source>
</evidence>
<accession>A0A0F9VJ07</accession>
<dbReference type="SUPFAM" id="SSF160719">
    <property type="entry name" value="gpW/gp25-like"/>
    <property type="match status" value="1"/>
</dbReference>
<gene>
    <name evidence="2" type="ORF">LCGC14_0089390</name>
</gene>
<dbReference type="EMBL" id="LAZR01000024">
    <property type="protein sequence ID" value="KKO04045.1"/>
    <property type="molecule type" value="Genomic_DNA"/>
</dbReference>
<dbReference type="AlphaFoldDB" id="A0A0F9VJ07"/>
<dbReference type="InterPro" id="IPR007048">
    <property type="entry name" value="IraD/Gp25-like"/>
</dbReference>
<proteinExistence type="predicted"/>
<sequence>MNGMSTSGKAISGLDHLRQSIADILTTPIGSRVMRRDYGSLLPSLIDQPQNDATTVRLYSAITSALMRWEPRIRLSRVSIEHTAAGKSALTLEGENIESGEQTVLQVPLQLGAAT</sequence>